<dbReference type="GO" id="GO:0050485">
    <property type="term" value="F:oxidoreductase activity, acting on X-H and Y-H to form an X-Y bond, with a disulfide as acceptor"/>
    <property type="evidence" value="ECO:0007669"/>
    <property type="project" value="InterPro"/>
</dbReference>
<dbReference type="AlphaFoldDB" id="A0A212L0U6"/>
<evidence type="ECO:0000313" key="1">
    <source>
        <dbReference type="EMBL" id="SCM70999.1"/>
    </source>
</evidence>
<name>A0A212L0U6_9BACT</name>
<protein>
    <submittedName>
        <fullName evidence="1">Glycine/sarcosine/betaine reductase component B subunit alpha and beta</fullName>
    </submittedName>
</protein>
<sequence length="415" mass="44931">MNLELCDFPVKEVRFGARTELSGAVLTIDREEMARRVNDDQFFSEVRINVVRPGESARIINVMDVMQPRIKEDAGLNPYPGVFSPMSLAGSGRTHVLEGVSVMQTGNRQGIQEGIIDMSGPGAQYSLFSALHNVVLNCVTEREVSNVEFDKATRKALVAAALYLGETTRGMQPEKIRHFCMDAPIETPLKKIVYIYYLQSQGPLRSTFVYGENVTALLPTLLHPNEVLDGAIVSANYIIACQKNPTYLHLNNPVVLELCANHGKTLEFAGVVIANEHSTLFEKKRTAEFAAKLARQLGAHGVIMTQEGGGHADSDLMFCTQACAAQGIASVMLINELAGPEGDQPSLVDTTPLAKHVISTGNNDQVVVLPPVSTLLGGASLLNVPDASQSFKTALGRMYTATNQLGAYRLQAAAF</sequence>
<accession>A0A212L0U6</accession>
<reference evidence="1" key="1">
    <citation type="submission" date="2016-08" db="EMBL/GenBank/DDBJ databases">
        <authorList>
            <person name="Seilhamer J.J."/>
        </authorList>
    </citation>
    <scope>NUCLEOTIDE SEQUENCE</scope>
    <source>
        <strain evidence="1">86-1</strain>
    </source>
</reference>
<dbReference type="RefSeq" id="WP_179979567.1">
    <property type="nucleotide sequence ID" value="NZ_LT608333.1"/>
</dbReference>
<proteinExistence type="predicted"/>
<organism evidence="1">
    <name type="scientific">uncultured Desulfovibrio sp</name>
    <dbReference type="NCBI Taxonomy" id="167968"/>
    <lineage>
        <taxon>Bacteria</taxon>
        <taxon>Pseudomonadati</taxon>
        <taxon>Thermodesulfobacteriota</taxon>
        <taxon>Desulfovibrionia</taxon>
        <taxon>Desulfovibrionales</taxon>
        <taxon>Desulfovibrionaceae</taxon>
        <taxon>Desulfovibrio</taxon>
        <taxon>environmental samples</taxon>
    </lineage>
</organism>
<dbReference type="InterPro" id="IPR015417">
    <property type="entry name" value="Gly_reductase_pB_sua/b"/>
</dbReference>
<dbReference type="Pfam" id="PF09338">
    <property type="entry name" value="Gly_reductase"/>
    <property type="match status" value="1"/>
</dbReference>
<gene>
    <name evidence="1" type="ORF">KL86DES1_10776</name>
</gene>
<dbReference type="EMBL" id="FMJC01000001">
    <property type="protein sequence ID" value="SCM70999.1"/>
    <property type="molecule type" value="Genomic_DNA"/>
</dbReference>